<gene>
    <name evidence="1" type="ORF">CPT_Melville_215</name>
</gene>
<name>A0A2D1GMJ6_9CAUD</name>
<accession>A0A2D1GMJ6</accession>
<sequence>MITLVEAIRRIRETEYRPCRPWLSEDKEFTEDGVQEIKTLLHFDRCFNSIDPSTYDAVLLGDVPWVTEEIEVGKRFAGDVLLDKKERFKDGCYIIIGTVLSVEKLFSEISLVKTHRSTYLVIK</sequence>
<keyword evidence="2" id="KW-1185">Reference proteome</keyword>
<evidence type="ECO:0000313" key="2">
    <source>
        <dbReference type="Proteomes" id="UP000231463"/>
    </source>
</evidence>
<protein>
    <submittedName>
        <fullName evidence="1">Uncharacterized protein</fullName>
    </submittedName>
</protein>
<dbReference type="Proteomes" id="UP000231463">
    <property type="component" value="Segment"/>
</dbReference>
<dbReference type="EMBL" id="MF957259">
    <property type="protein sequence ID" value="ATN93178.1"/>
    <property type="molecule type" value="Genomic_DNA"/>
</dbReference>
<proteinExistence type="predicted"/>
<evidence type="ECO:0000313" key="1">
    <source>
        <dbReference type="EMBL" id="ATN93178.1"/>
    </source>
</evidence>
<organism evidence="1 2">
    <name type="scientific">Salmonella phage Melville</name>
    <dbReference type="NCBI Taxonomy" id="2041413"/>
    <lineage>
        <taxon>Viruses</taxon>
        <taxon>Duplodnaviria</taxon>
        <taxon>Heunggongvirae</taxon>
        <taxon>Uroviricota</taxon>
        <taxon>Caudoviricetes</taxon>
        <taxon>Pantevenvirales</taxon>
        <taxon>Straboviridae</taxon>
        <taxon>Tevenvirinae</taxon>
        <taxon>Gelderlandvirus</taxon>
        <taxon>Gelderlandvirus melville</taxon>
    </lineage>
</organism>
<reference evidence="2" key="1">
    <citation type="submission" date="2017-09" db="EMBL/GenBank/DDBJ databases">
        <title>The complete genome of Salmonella phage Melville.</title>
        <authorList>
            <person name="Zhang K."/>
            <person name="Xie Y."/>
            <person name="Liu M."/>
            <person name="Gill J."/>
        </authorList>
    </citation>
    <scope>NUCLEOTIDE SEQUENCE [LARGE SCALE GENOMIC DNA]</scope>
</reference>